<dbReference type="Proteomes" id="UP000578819">
    <property type="component" value="Unassembled WGS sequence"/>
</dbReference>
<organism evidence="9 10">
    <name type="scientific">Micromonospora polyrhachis</name>
    <dbReference type="NCBI Taxonomy" id="1282883"/>
    <lineage>
        <taxon>Bacteria</taxon>
        <taxon>Bacillati</taxon>
        <taxon>Actinomycetota</taxon>
        <taxon>Actinomycetes</taxon>
        <taxon>Micromonosporales</taxon>
        <taxon>Micromonosporaceae</taxon>
        <taxon>Micromonospora</taxon>
    </lineage>
</organism>
<evidence type="ECO:0000256" key="2">
    <source>
        <dbReference type="ARBA" id="ARBA00006162"/>
    </source>
</evidence>
<dbReference type="PIRSF" id="PIRSF017804">
    <property type="entry name" value="Secretion_EccD1"/>
    <property type="match status" value="1"/>
</dbReference>
<feature type="transmembrane region" description="Helical" evidence="7">
    <location>
        <begin position="121"/>
        <end position="142"/>
    </location>
</feature>
<feature type="transmembrane region" description="Helical" evidence="7">
    <location>
        <begin position="436"/>
        <end position="456"/>
    </location>
</feature>
<feature type="transmembrane region" description="Helical" evidence="7">
    <location>
        <begin position="261"/>
        <end position="284"/>
    </location>
</feature>
<dbReference type="GO" id="GO:0005886">
    <property type="term" value="C:plasma membrane"/>
    <property type="evidence" value="ECO:0007669"/>
    <property type="project" value="UniProtKB-SubCell"/>
</dbReference>
<feature type="transmembrane region" description="Helical" evidence="7">
    <location>
        <begin position="395"/>
        <end position="415"/>
    </location>
</feature>
<feature type="transmembrane region" description="Helical" evidence="7">
    <location>
        <begin position="148"/>
        <end position="167"/>
    </location>
</feature>
<keyword evidence="5 7" id="KW-1133">Transmembrane helix</keyword>
<evidence type="ECO:0000256" key="3">
    <source>
        <dbReference type="ARBA" id="ARBA00022475"/>
    </source>
</evidence>
<comment type="caution">
    <text evidence="9">The sequence shown here is derived from an EMBL/GenBank/DDBJ whole genome shotgun (WGS) entry which is preliminary data.</text>
</comment>
<keyword evidence="6 7" id="KW-0472">Membrane</keyword>
<comment type="subcellular location">
    <subcellularLocation>
        <location evidence="1">Cell membrane</location>
        <topology evidence="1">Multi-pass membrane protein</topology>
    </subcellularLocation>
</comment>
<dbReference type="InterPro" id="IPR006707">
    <property type="entry name" value="T7SS_EccD"/>
</dbReference>
<keyword evidence="10" id="KW-1185">Reference proteome</keyword>
<evidence type="ECO:0000259" key="8">
    <source>
        <dbReference type="Pfam" id="PF19053"/>
    </source>
</evidence>
<dbReference type="Pfam" id="PF19053">
    <property type="entry name" value="EccD"/>
    <property type="match status" value="1"/>
</dbReference>
<reference evidence="9 10" key="1">
    <citation type="submission" date="2020-08" db="EMBL/GenBank/DDBJ databases">
        <title>Sequencing the genomes of 1000 actinobacteria strains.</title>
        <authorList>
            <person name="Klenk H.-P."/>
        </authorList>
    </citation>
    <scope>NUCLEOTIDE SEQUENCE [LARGE SCALE GENOMIC DNA]</scope>
    <source>
        <strain evidence="9 10">DSM 45886</strain>
    </source>
</reference>
<feature type="transmembrane region" description="Helical" evidence="7">
    <location>
        <begin position="202"/>
        <end position="225"/>
    </location>
</feature>
<feature type="domain" description="EccD-like transmembrane" evidence="8">
    <location>
        <begin position="122"/>
        <end position="459"/>
    </location>
</feature>
<evidence type="ECO:0000256" key="1">
    <source>
        <dbReference type="ARBA" id="ARBA00004651"/>
    </source>
</evidence>
<keyword evidence="3" id="KW-1003">Cell membrane</keyword>
<proteinExistence type="inferred from homology"/>
<feature type="transmembrane region" description="Helical" evidence="7">
    <location>
        <begin position="174"/>
        <end position="196"/>
    </location>
</feature>
<feature type="transmembrane region" description="Helical" evidence="7">
    <location>
        <begin position="343"/>
        <end position="359"/>
    </location>
</feature>
<dbReference type="AlphaFoldDB" id="A0A7W7SM19"/>
<dbReference type="Gene3D" id="3.10.20.90">
    <property type="entry name" value="Phosphatidylinositol 3-kinase Catalytic Subunit, Chain A, domain 1"/>
    <property type="match status" value="1"/>
</dbReference>
<evidence type="ECO:0000313" key="10">
    <source>
        <dbReference type="Proteomes" id="UP000578819"/>
    </source>
</evidence>
<gene>
    <name evidence="9" type="ORF">FHR38_000684</name>
</gene>
<comment type="similarity">
    <text evidence="2">Belongs to the EccD/Snm4 family.</text>
</comment>
<accession>A0A7W7SM19</accession>
<evidence type="ECO:0000256" key="6">
    <source>
        <dbReference type="ARBA" id="ARBA00023136"/>
    </source>
</evidence>
<dbReference type="EMBL" id="JACHJW010000001">
    <property type="protein sequence ID" value="MBB4956951.1"/>
    <property type="molecule type" value="Genomic_DNA"/>
</dbReference>
<evidence type="ECO:0000256" key="5">
    <source>
        <dbReference type="ARBA" id="ARBA00022989"/>
    </source>
</evidence>
<dbReference type="NCBIfam" id="TIGR03920">
    <property type="entry name" value="T7SS_EccD"/>
    <property type="match status" value="1"/>
</dbReference>
<sequence length="461" mass="48055">MTDLSRVVLVTPQRTVEVALPSMVPLADLMPVLVQRATMSGALEQPGQHRAFTGEGDWVLQRLGSGPLDEELTPASLQIRDGETLYLRPRDAQLPPVHFDDLIDGLATGVRNRPDRWRDSLTRVLFLVVCAVTLSTCFVILLDGAVPRRGALATGCAVALAFGAMMCSRALADGWAAITLGVAAVPFAGLAGYSLIPAPAVGASAAAQLLCAAVAASVTALLVTFAVGHYRAFFLAGWLTSLAGAGQALLVVLGLSTAQAAAATVAVALLGAAAAPSLAFRLALLRLPQLPTSATDLAEDIDPYPGTKLISGAVVADTYLTWLLVAAGLICTAGLWVLAPTRGWAPTLFVVAVLGVLAIRSRSLSSGWQRAATLLPVLTGGSLLTIRLAGQGDAMISGLFVILLLVLAAALLAMSRSLPGRRLLPYWGRVADFTEYVFAIAMVLTLLAIFDAYQWARSIAG</sequence>
<evidence type="ECO:0000256" key="4">
    <source>
        <dbReference type="ARBA" id="ARBA00022692"/>
    </source>
</evidence>
<protein>
    <submittedName>
        <fullName evidence="9">Type VII secretion integral membrane protein EccD</fullName>
    </submittedName>
</protein>
<dbReference type="RefSeq" id="WP_184532664.1">
    <property type="nucleotide sequence ID" value="NZ_JACHJW010000001.1"/>
</dbReference>
<dbReference type="InterPro" id="IPR044049">
    <property type="entry name" value="EccD_transm"/>
</dbReference>
<evidence type="ECO:0000313" key="9">
    <source>
        <dbReference type="EMBL" id="MBB4956951.1"/>
    </source>
</evidence>
<keyword evidence="4 7" id="KW-0812">Transmembrane</keyword>
<feature type="transmembrane region" description="Helical" evidence="7">
    <location>
        <begin position="232"/>
        <end position="255"/>
    </location>
</feature>
<dbReference type="Pfam" id="PF08817">
    <property type="entry name" value="YukD"/>
    <property type="match status" value="1"/>
</dbReference>
<feature type="transmembrane region" description="Helical" evidence="7">
    <location>
        <begin position="319"/>
        <end position="337"/>
    </location>
</feature>
<dbReference type="InterPro" id="IPR024962">
    <property type="entry name" value="YukD-like"/>
</dbReference>
<name>A0A7W7SM19_9ACTN</name>
<evidence type="ECO:0000256" key="7">
    <source>
        <dbReference type="SAM" id="Phobius"/>
    </source>
</evidence>